<evidence type="ECO:0000256" key="4">
    <source>
        <dbReference type="ARBA" id="ARBA00022989"/>
    </source>
</evidence>
<dbReference type="GO" id="GO:0005886">
    <property type="term" value="C:plasma membrane"/>
    <property type="evidence" value="ECO:0007669"/>
    <property type="project" value="UniProtKB-SubCell"/>
</dbReference>
<accession>A0A238FNF4</accession>
<gene>
    <name evidence="9" type="ORF">BQ2448_6131</name>
</gene>
<keyword evidence="4 7" id="KW-1133">Transmembrane helix</keyword>
<feature type="compositionally biased region" description="Polar residues" evidence="6">
    <location>
        <begin position="1"/>
        <end position="10"/>
    </location>
</feature>
<feature type="transmembrane region" description="Helical" evidence="7">
    <location>
        <begin position="259"/>
        <end position="279"/>
    </location>
</feature>
<feature type="region of interest" description="Disordered" evidence="6">
    <location>
        <begin position="172"/>
        <end position="192"/>
    </location>
</feature>
<keyword evidence="5 7" id="KW-0472">Membrane</keyword>
<dbReference type="PANTHER" id="PTHR34187:SF2">
    <property type="entry name" value="DUF202 DOMAIN-CONTAINING PROTEIN"/>
    <property type="match status" value="1"/>
</dbReference>
<evidence type="ECO:0000256" key="7">
    <source>
        <dbReference type="SAM" id="Phobius"/>
    </source>
</evidence>
<reference evidence="10" key="1">
    <citation type="submission" date="2016-09" db="EMBL/GenBank/DDBJ databases">
        <authorList>
            <person name="Jeantristanb JTB J.-T."/>
            <person name="Ricardo R."/>
        </authorList>
    </citation>
    <scope>NUCLEOTIDE SEQUENCE [LARGE SCALE GENOMIC DNA]</scope>
</reference>
<keyword evidence="2" id="KW-1003">Cell membrane</keyword>
<evidence type="ECO:0000313" key="10">
    <source>
        <dbReference type="Proteomes" id="UP000198372"/>
    </source>
</evidence>
<dbReference type="InterPro" id="IPR052053">
    <property type="entry name" value="IM_YidH-like"/>
</dbReference>
<evidence type="ECO:0000256" key="2">
    <source>
        <dbReference type="ARBA" id="ARBA00022475"/>
    </source>
</evidence>
<name>A0A238FNF4_9BASI</name>
<dbReference type="EMBL" id="FMSP01000019">
    <property type="protein sequence ID" value="SCV73701.1"/>
    <property type="molecule type" value="Genomic_DNA"/>
</dbReference>
<evidence type="ECO:0000259" key="8">
    <source>
        <dbReference type="Pfam" id="PF02656"/>
    </source>
</evidence>
<evidence type="ECO:0000313" key="9">
    <source>
        <dbReference type="EMBL" id="SCV73701.1"/>
    </source>
</evidence>
<dbReference type="Proteomes" id="UP000198372">
    <property type="component" value="Unassembled WGS sequence"/>
</dbReference>
<protein>
    <submittedName>
        <fullName evidence="9">BQ2448_6131 protein</fullName>
    </submittedName>
</protein>
<sequence length="322" mass="34191">MNAPKATSSARKALSDELREPLVGSKRSTTTTEGSARGGDQPSYGSFARDANMSRTMQVTTINTDHASSQAIGEHTGAQPSQPSQPTMATAGARLFMSKLTRRRRGDGGGGGGHASTSSSWRLTHMLENKGSVARDHLANERTFLAWLRTSLSLASIGIAITQLFRLASTSVPTGTSTGTGTTESASSSAVSNSSTLHLRSLLQRAVVQSDNSNESSMTAAEELHIIRQIVLEQAEQILLLQGQANGNPLKYRHLGKPIGGTFIGLALLFLLLGANRYFSVQAALMKQPKSMFPPSRRTVTFTSFCVAAIVIATFAAILAVR</sequence>
<dbReference type="OrthoDB" id="199599at2759"/>
<evidence type="ECO:0000256" key="1">
    <source>
        <dbReference type="ARBA" id="ARBA00004651"/>
    </source>
</evidence>
<keyword evidence="3 7" id="KW-0812">Transmembrane</keyword>
<proteinExistence type="predicted"/>
<dbReference type="PANTHER" id="PTHR34187">
    <property type="entry name" value="FGR18P"/>
    <property type="match status" value="1"/>
</dbReference>
<dbReference type="Pfam" id="PF02656">
    <property type="entry name" value="DUF202"/>
    <property type="match status" value="1"/>
</dbReference>
<feature type="domain" description="DUF202" evidence="8">
    <location>
        <begin position="135"/>
        <end position="177"/>
    </location>
</feature>
<dbReference type="AlphaFoldDB" id="A0A238FNF4"/>
<evidence type="ECO:0000256" key="6">
    <source>
        <dbReference type="SAM" id="MobiDB-lite"/>
    </source>
</evidence>
<dbReference type="InterPro" id="IPR003807">
    <property type="entry name" value="DUF202"/>
</dbReference>
<feature type="region of interest" description="Disordered" evidence="6">
    <location>
        <begin position="1"/>
        <end position="48"/>
    </location>
</feature>
<comment type="subcellular location">
    <subcellularLocation>
        <location evidence="1">Cell membrane</location>
        <topology evidence="1">Multi-pass membrane protein</topology>
    </subcellularLocation>
</comment>
<evidence type="ECO:0000256" key="5">
    <source>
        <dbReference type="ARBA" id="ARBA00023136"/>
    </source>
</evidence>
<organism evidence="9 10">
    <name type="scientific">Microbotryum intermedium</name>
    <dbReference type="NCBI Taxonomy" id="269621"/>
    <lineage>
        <taxon>Eukaryota</taxon>
        <taxon>Fungi</taxon>
        <taxon>Dikarya</taxon>
        <taxon>Basidiomycota</taxon>
        <taxon>Pucciniomycotina</taxon>
        <taxon>Microbotryomycetes</taxon>
        <taxon>Microbotryales</taxon>
        <taxon>Microbotryaceae</taxon>
        <taxon>Microbotryum</taxon>
    </lineage>
</organism>
<keyword evidence="10" id="KW-1185">Reference proteome</keyword>
<evidence type="ECO:0000256" key="3">
    <source>
        <dbReference type="ARBA" id="ARBA00022692"/>
    </source>
</evidence>
<feature type="transmembrane region" description="Helical" evidence="7">
    <location>
        <begin position="300"/>
        <end position="321"/>
    </location>
</feature>